<dbReference type="EMBL" id="WSFO01000018">
    <property type="protein sequence ID" value="KAE9625932.1"/>
    <property type="molecule type" value="Genomic_DNA"/>
</dbReference>
<reference evidence="1 2" key="1">
    <citation type="submission" date="2019-12" db="EMBL/GenBank/DDBJ databases">
        <authorList>
            <person name="Zhang Y.-J."/>
        </authorList>
    </citation>
    <scope>NUCLEOTIDE SEQUENCE [LARGE SCALE GENOMIC DNA]</scope>
    <source>
        <strain evidence="1 2">H18S-6</strain>
    </source>
</reference>
<evidence type="ECO:0000313" key="2">
    <source>
        <dbReference type="Proteomes" id="UP000441586"/>
    </source>
</evidence>
<dbReference type="AlphaFoldDB" id="A0A6A4RAL7"/>
<organism evidence="1 2">
    <name type="scientific">Parasedimentitalea maritima</name>
    <dbReference type="NCBI Taxonomy" id="2578117"/>
    <lineage>
        <taxon>Bacteria</taxon>
        <taxon>Pseudomonadati</taxon>
        <taxon>Pseudomonadota</taxon>
        <taxon>Alphaproteobacteria</taxon>
        <taxon>Rhodobacterales</taxon>
        <taxon>Paracoccaceae</taxon>
        <taxon>Parasedimentitalea</taxon>
    </lineage>
</organism>
<sequence>MHVTRGKTFFPLDWLLEESENEDAEEAWQIFTTTRDGMKPAKTQLTYVFSEEEANAYHAKYPIGSEPTEQPLSKQTSRHFLRRVMTAPSLGFGVASGDSEEPLAFDVLGDAGIYQERYGPLSKEVIENLGPERVAELIETYGENWNIAAAFEYCWVELPHSSPAFVAASYQYHYCITEDDFSAGYYWRDLEVLIDEVEETAAKAIETRKRAGASGSKKSTQARETRRNSLMDALEVVAKRNPDLMKLGGMSVAQLALL</sequence>
<accession>A0A6A4RAL7</accession>
<protein>
    <submittedName>
        <fullName evidence="1">Uncharacterized protein</fullName>
    </submittedName>
</protein>
<proteinExistence type="predicted"/>
<evidence type="ECO:0000313" key="1">
    <source>
        <dbReference type="EMBL" id="KAE9625932.1"/>
    </source>
</evidence>
<comment type="caution">
    <text evidence="1">The sequence shown here is derived from an EMBL/GenBank/DDBJ whole genome shotgun (WGS) entry which is preliminary data.</text>
</comment>
<dbReference type="Proteomes" id="UP000441586">
    <property type="component" value="Unassembled WGS sequence"/>
</dbReference>
<name>A0A6A4RAL7_9RHOB</name>
<gene>
    <name evidence="1" type="ORF">GP644_22005</name>
</gene>
<dbReference type="RefSeq" id="WP_158981630.1">
    <property type="nucleotide sequence ID" value="NZ_WSFO01000018.1"/>
</dbReference>